<keyword evidence="12" id="KW-1185">Reference proteome</keyword>
<dbReference type="InterPro" id="IPR011006">
    <property type="entry name" value="CheY-like_superfamily"/>
</dbReference>
<dbReference type="PANTHER" id="PTHR32071:SF117">
    <property type="entry name" value="PTS-DEPENDENT DIHYDROXYACETONE KINASE OPERON REGULATORY PROTEIN-RELATED"/>
    <property type="match status" value="1"/>
</dbReference>
<keyword evidence="1" id="KW-0547">Nucleotide-binding</keyword>
<evidence type="ECO:0000313" key="11">
    <source>
        <dbReference type="EMBL" id="RPE66341.1"/>
    </source>
</evidence>
<dbReference type="SMART" id="SM00382">
    <property type="entry name" value="AAA"/>
    <property type="match status" value="1"/>
</dbReference>
<keyword evidence="6" id="KW-0010">Activator</keyword>
<dbReference type="SUPFAM" id="SSF52540">
    <property type="entry name" value="P-loop containing nucleoside triphosphate hydrolases"/>
    <property type="match status" value="1"/>
</dbReference>
<dbReference type="Gene3D" id="3.40.50.2300">
    <property type="match status" value="1"/>
</dbReference>
<keyword evidence="8" id="KW-0597">Phosphoprotein</keyword>
<organism evidence="11 12">
    <name type="scientific">Pacificibacter maritimus</name>
    <dbReference type="NCBI Taxonomy" id="762213"/>
    <lineage>
        <taxon>Bacteria</taxon>
        <taxon>Pseudomonadati</taxon>
        <taxon>Pseudomonadota</taxon>
        <taxon>Alphaproteobacteria</taxon>
        <taxon>Rhodobacterales</taxon>
        <taxon>Roseobacteraceae</taxon>
        <taxon>Pacificibacter</taxon>
    </lineage>
</organism>
<dbReference type="Pfam" id="PF00158">
    <property type="entry name" value="Sigma54_activat"/>
    <property type="match status" value="1"/>
</dbReference>
<feature type="domain" description="Sigma-54 factor interaction" evidence="9">
    <location>
        <begin position="141"/>
        <end position="370"/>
    </location>
</feature>
<evidence type="ECO:0000256" key="6">
    <source>
        <dbReference type="ARBA" id="ARBA00023159"/>
    </source>
</evidence>
<keyword evidence="3" id="KW-0902">Two-component regulatory system</keyword>
<dbReference type="PROSITE" id="PS50110">
    <property type="entry name" value="RESPONSE_REGULATORY"/>
    <property type="match status" value="1"/>
</dbReference>
<dbReference type="GO" id="GO:0043565">
    <property type="term" value="F:sequence-specific DNA binding"/>
    <property type="evidence" value="ECO:0007669"/>
    <property type="project" value="InterPro"/>
</dbReference>
<comment type="caution">
    <text evidence="11">The sequence shown here is derived from an EMBL/GenBank/DDBJ whole genome shotgun (WGS) entry which is preliminary data.</text>
</comment>
<dbReference type="EMBL" id="RKQK01000003">
    <property type="protein sequence ID" value="RPE66341.1"/>
    <property type="molecule type" value="Genomic_DNA"/>
</dbReference>
<evidence type="ECO:0000256" key="1">
    <source>
        <dbReference type="ARBA" id="ARBA00022741"/>
    </source>
</evidence>
<evidence type="ECO:0000313" key="12">
    <source>
        <dbReference type="Proteomes" id="UP000269689"/>
    </source>
</evidence>
<reference evidence="11 12" key="1">
    <citation type="submission" date="2018-11" db="EMBL/GenBank/DDBJ databases">
        <title>Genomic Encyclopedia of Type Strains, Phase IV (KMG-IV): sequencing the most valuable type-strain genomes for metagenomic binning, comparative biology and taxonomic classification.</title>
        <authorList>
            <person name="Goeker M."/>
        </authorList>
    </citation>
    <scope>NUCLEOTIDE SEQUENCE [LARGE SCALE GENOMIC DNA]</scope>
    <source>
        <strain evidence="11 12">DSM 104731</strain>
    </source>
</reference>
<keyword evidence="4" id="KW-0805">Transcription regulation</keyword>
<dbReference type="PROSITE" id="PS50045">
    <property type="entry name" value="SIGMA54_INTERACT_4"/>
    <property type="match status" value="1"/>
</dbReference>
<dbReference type="Gene3D" id="3.40.50.300">
    <property type="entry name" value="P-loop containing nucleotide triphosphate hydrolases"/>
    <property type="match status" value="1"/>
</dbReference>
<sequence>MTHTPILIIDDNQSHLTLYSAILNDAGFSTVTAATVKEALEVNRQTSPQIALVDLMLPDGSGHDLISQLYETNPNLKPIVTTAYASIDRAVEAMRMGVSDFLVKPINPQILVDAIINARSGGSQTLRPNLGPLDAPPLGGLLGSSAEMKQIYATMRAVSGSDASVFITGENGTGKTMCAKAIHALSPDTDGPFVAVHCGSRSAAALGAELFGRGSAVEPHVQKSNIGALQKADGGTLFLDEICDLDAVSQAQLLEFLKTSNVTPNDSAEPIPVKTRIICASSKSPLDCISAGKLRADLYYRLFVVPIHLPPLRDRGLDVIEIAEAMVARYAAKENKPTPALSKDTKALLLSYAWPGNIHELMNVLWNCVVVNTGPMIEEHHLPKSLLDTFPRPQETTTPSFSLGDVVASKSLLEIEREIIEFAINRAGGSIPKASKALDVSPSTIYRKLETWGRPARGPRRQ</sequence>
<dbReference type="SUPFAM" id="SSF52172">
    <property type="entry name" value="CheY-like"/>
    <property type="match status" value="1"/>
</dbReference>
<dbReference type="InterPro" id="IPR002197">
    <property type="entry name" value="HTH_Fis"/>
</dbReference>
<dbReference type="SMART" id="SM00448">
    <property type="entry name" value="REC"/>
    <property type="match status" value="1"/>
</dbReference>
<dbReference type="Proteomes" id="UP000269689">
    <property type="component" value="Unassembled WGS sequence"/>
</dbReference>
<dbReference type="Gene3D" id="1.10.10.60">
    <property type="entry name" value="Homeodomain-like"/>
    <property type="match status" value="1"/>
</dbReference>
<gene>
    <name evidence="11" type="ORF">EDD53_2043</name>
</gene>
<keyword evidence="7" id="KW-0804">Transcription</keyword>
<accession>A0A3N4UGH5</accession>
<dbReference type="Gene3D" id="1.10.8.60">
    <property type="match status" value="1"/>
</dbReference>
<evidence type="ECO:0000256" key="2">
    <source>
        <dbReference type="ARBA" id="ARBA00022840"/>
    </source>
</evidence>
<dbReference type="SUPFAM" id="SSF46689">
    <property type="entry name" value="Homeodomain-like"/>
    <property type="match status" value="1"/>
</dbReference>
<dbReference type="InterPro" id="IPR003593">
    <property type="entry name" value="AAA+_ATPase"/>
</dbReference>
<dbReference type="GO" id="GO:0005524">
    <property type="term" value="F:ATP binding"/>
    <property type="evidence" value="ECO:0007669"/>
    <property type="project" value="UniProtKB-KW"/>
</dbReference>
<feature type="domain" description="Response regulatory" evidence="10">
    <location>
        <begin position="5"/>
        <end position="119"/>
    </location>
</feature>
<evidence type="ECO:0000256" key="7">
    <source>
        <dbReference type="ARBA" id="ARBA00023163"/>
    </source>
</evidence>
<dbReference type="InterPro" id="IPR009057">
    <property type="entry name" value="Homeodomain-like_sf"/>
</dbReference>
<dbReference type="AlphaFoldDB" id="A0A3N4UGH5"/>
<proteinExistence type="predicted"/>
<dbReference type="InterPro" id="IPR027417">
    <property type="entry name" value="P-loop_NTPase"/>
</dbReference>
<evidence type="ECO:0000259" key="10">
    <source>
        <dbReference type="PROSITE" id="PS50110"/>
    </source>
</evidence>
<dbReference type="PROSITE" id="PS00676">
    <property type="entry name" value="SIGMA54_INTERACT_2"/>
    <property type="match status" value="1"/>
</dbReference>
<dbReference type="InterPro" id="IPR025943">
    <property type="entry name" value="Sigma_54_int_dom_ATP-bd_2"/>
</dbReference>
<evidence type="ECO:0000256" key="8">
    <source>
        <dbReference type="PROSITE-ProRule" id="PRU00169"/>
    </source>
</evidence>
<dbReference type="GO" id="GO:0006355">
    <property type="term" value="P:regulation of DNA-templated transcription"/>
    <property type="evidence" value="ECO:0007669"/>
    <property type="project" value="InterPro"/>
</dbReference>
<name>A0A3N4UGH5_9RHOB</name>
<evidence type="ECO:0000259" key="9">
    <source>
        <dbReference type="PROSITE" id="PS50045"/>
    </source>
</evidence>
<keyword evidence="5" id="KW-0238">DNA-binding</keyword>
<dbReference type="InterPro" id="IPR058031">
    <property type="entry name" value="AAA_lid_NorR"/>
</dbReference>
<dbReference type="Pfam" id="PF25601">
    <property type="entry name" value="AAA_lid_14"/>
    <property type="match status" value="1"/>
</dbReference>
<dbReference type="OrthoDB" id="9802388at2"/>
<dbReference type="Pfam" id="PF00072">
    <property type="entry name" value="Response_reg"/>
    <property type="match status" value="1"/>
</dbReference>
<keyword evidence="2" id="KW-0067">ATP-binding</keyword>
<dbReference type="InterPro" id="IPR001789">
    <property type="entry name" value="Sig_transdc_resp-reg_receiver"/>
</dbReference>
<feature type="modified residue" description="4-aspartylphosphate" evidence="8">
    <location>
        <position position="54"/>
    </location>
</feature>
<protein>
    <submittedName>
        <fullName evidence="11">Two component Fis family sigma54 specific transcriptional regulator</fullName>
    </submittedName>
</protein>
<dbReference type="RefSeq" id="WP_123793101.1">
    <property type="nucleotide sequence ID" value="NZ_RKQK01000003.1"/>
</dbReference>
<dbReference type="CDD" id="cd00009">
    <property type="entry name" value="AAA"/>
    <property type="match status" value="1"/>
</dbReference>
<evidence type="ECO:0000256" key="5">
    <source>
        <dbReference type="ARBA" id="ARBA00023125"/>
    </source>
</evidence>
<dbReference type="Pfam" id="PF02954">
    <property type="entry name" value="HTH_8"/>
    <property type="match status" value="1"/>
</dbReference>
<dbReference type="InterPro" id="IPR002078">
    <property type="entry name" value="Sigma_54_int"/>
</dbReference>
<evidence type="ECO:0000256" key="3">
    <source>
        <dbReference type="ARBA" id="ARBA00023012"/>
    </source>
</evidence>
<dbReference type="GO" id="GO:0000160">
    <property type="term" value="P:phosphorelay signal transduction system"/>
    <property type="evidence" value="ECO:0007669"/>
    <property type="project" value="UniProtKB-KW"/>
</dbReference>
<evidence type="ECO:0000256" key="4">
    <source>
        <dbReference type="ARBA" id="ARBA00023015"/>
    </source>
</evidence>
<dbReference type="PANTHER" id="PTHR32071">
    <property type="entry name" value="TRANSCRIPTIONAL REGULATORY PROTEIN"/>
    <property type="match status" value="1"/>
</dbReference>